<organism evidence="1">
    <name type="scientific">marine metagenome</name>
    <dbReference type="NCBI Taxonomy" id="408172"/>
    <lineage>
        <taxon>unclassified sequences</taxon>
        <taxon>metagenomes</taxon>
        <taxon>ecological metagenomes</taxon>
    </lineage>
</organism>
<evidence type="ECO:0000313" key="1">
    <source>
        <dbReference type="EMBL" id="SVA15094.1"/>
    </source>
</evidence>
<reference evidence="1" key="1">
    <citation type="submission" date="2018-05" db="EMBL/GenBank/DDBJ databases">
        <authorList>
            <person name="Lanie J.A."/>
            <person name="Ng W.-L."/>
            <person name="Kazmierczak K.M."/>
            <person name="Andrzejewski T.M."/>
            <person name="Davidsen T.M."/>
            <person name="Wayne K.J."/>
            <person name="Tettelin H."/>
            <person name="Glass J.I."/>
            <person name="Rusch D."/>
            <person name="Podicherti R."/>
            <person name="Tsui H.-C.T."/>
            <person name="Winkler M.E."/>
        </authorList>
    </citation>
    <scope>NUCLEOTIDE SEQUENCE</scope>
</reference>
<sequence length="140" mass="16053">MAIKLTPKCTGSKGYGYSAKGYIIPCCWCDPIDGTPGSKDEVVQRGFFQEHLHISKAESIEEIISDKVWVDFFDGLINDPENAMSVCKRWCGTEMQNKIHEKFGRKSSDMSTSNFRTETKGRNYKREVVLVEQLMDKWDE</sequence>
<protein>
    <submittedName>
        <fullName evidence="1">Uncharacterized protein</fullName>
    </submittedName>
</protein>
<accession>A0A381TH47</accession>
<dbReference type="EMBL" id="UINC01004543">
    <property type="protein sequence ID" value="SVA15094.1"/>
    <property type="molecule type" value="Genomic_DNA"/>
</dbReference>
<proteinExistence type="predicted"/>
<dbReference type="AlphaFoldDB" id="A0A381TH47"/>
<name>A0A381TH47_9ZZZZ</name>
<gene>
    <name evidence="1" type="ORF">METZ01_LOCUS67948</name>
</gene>